<evidence type="ECO:0000313" key="6">
    <source>
        <dbReference type="EMBL" id="KKA16276.1"/>
    </source>
</evidence>
<feature type="compositionally biased region" description="Polar residues" evidence="4">
    <location>
        <begin position="88"/>
        <end position="100"/>
    </location>
</feature>
<feature type="compositionally biased region" description="Basic and acidic residues" evidence="4">
    <location>
        <begin position="402"/>
        <end position="413"/>
    </location>
</feature>
<name>A0A0F4YEF6_RASE3</name>
<dbReference type="AlphaFoldDB" id="A0A0F4YEF6"/>
<dbReference type="RefSeq" id="XP_013322888.1">
    <property type="nucleotide sequence ID" value="XM_013467434.1"/>
</dbReference>
<dbReference type="PROSITE" id="PS01031">
    <property type="entry name" value="SHSP"/>
    <property type="match status" value="1"/>
</dbReference>
<feature type="compositionally biased region" description="Basic and acidic residues" evidence="4">
    <location>
        <begin position="58"/>
        <end position="69"/>
    </location>
</feature>
<feature type="compositionally biased region" description="Basic residues" evidence="4">
    <location>
        <begin position="42"/>
        <end position="51"/>
    </location>
</feature>
<comment type="similarity">
    <text evidence="2 3">Belongs to the small heat shock protein (HSP20) family.</text>
</comment>
<dbReference type="Pfam" id="PF00011">
    <property type="entry name" value="HSP20"/>
    <property type="match status" value="1"/>
</dbReference>
<gene>
    <name evidence="6" type="ORF">T310_10131</name>
</gene>
<dbReference type="GeneID" id="25313198"/>
<feature type="region of interest" description="Disordered" evidence="4">
    <location>
        <begin position="350"/>
        <end position="413"/>
    </location>
</feature>
<evidence type="ECO:0000259" key="5">
    <source>
        <dbReference type="PROSITE" id="PS01031"/>
    </source>
</evidence>
<dbReference type="SUPFAM" id="SSF49764">
    <property type="entry name" value="HSP20-like chaperones"/>
    <property type="match status" value="1"/>
</dbReference>
<dbReference type="CDD" id="cd06464">
    <property type="entry name" value="ACD_sHsps-like"/>
    <property type="match status" value="1"/>
</dbReference>
<feature type="region of interest" description="Disordered" evidence="4">
    <location>
        <begin position="42"/>
        <end position="128"/>
    </location>
</feature>
<dbReference type="Proteomes" id="UP000053958">
    <property type="component" value="Unassembled WGS sequence"/>
</dbReference>
<evidence type="ECO:0000256" key="2">
    <source>
        <dbReference type="PROSITE-ProRule" id="PRU00285"/>
    </source>
</evidence>
<evidence type="ECO:0000256" key="1">
    <source>
        <dbReference type="ARBA" id="ARBA00023016"/>
    </source>
</evidence>
<dbReference type="STRING" id="1408163.A0A0F4YEF6"/>
<dbReference type="InterPro" id="IPR008978">
    <property type="entry name" value="HSP20-like_chaperone"/>
</dbReference>
<keyword evidence="7" id="KW-1185">Reference proteome</keyword>
<proteinExistence type="inferred from homology"/>
<sequence>MASIYYLNQPPHPAWDFLSSLEDHPFFAPFFRGPLHHPLPHFHPYGHHGHGPGHGPGPRHERFQERSGNENENVNEQAPHRAAASPGNEAQQDDPSQSDNAARPTRSLGENARETSPDGFTHGRSGWCRGGRHGHRGFFHGREHPFGGCPAGFGPGPCRGRGRDGPHHHRGGGRGWGHHPRGPFGVPPPFIDGQFDLHSFLEQLGSQLGIDLNQMWRGYNQNDQVDFVPRADVFDTPAEYLVHVSLPGAQKQDISINYDVEDSVLHLAGVVHRPGITEELNDALVIDERSREVGVFERNVRLGTRNEPANVDPDRISAKLADGILVVRLPKVPVDPEWRKKKVSVEALDEKDNKQATVEDEPDESDAMHVDSETEKGDFTEDHETMLGEITPTQTSEDGDYDDAKEYVKVDVE</sequence>
<dbReference type="EMBL" id="LASV01000798">
    <property type="protein sequence ID" value="KKA16276.1"/>
    <property type="molecule type" value="Genomic_DNA"/>
</dbReference>
<organism evidence="6 7">
    <name type="scientific">Rasamsonia emersonii (strain ATCC 16479 / CBS 393.64 / IMI 116815)</name>
    <dbReference type="NCBI Taxonomy" id="1408163"/>
    <lineage>
        <taxon>Eukaryota</taxon>
        <taxon>Fungi</taxon>
        <taxon>Dikarya</taxon>
        <taxon>Ascomycota</taxon>
        <taxon>Pezizomycotina</taxon>
        <taxon>Eurotiomycetes</taxon>
        <taxon>Eurotiomycetidae</taxon>
        <taxon>Eurotiales</taxon>
        <taxon>Trichocomaceae</taxon>
        <taxon>Rasamsonia</taxon>
    </lineage>
</organism>
<reference evidence="6 7" key="1">
    <citation type="submission" date="2015-04" db="EMBL/GenBank/DDBJ databases">
        <authorList>
            <person name="Heijne W.H."/>
            <person name="Fedorova N.D."/>
            <person name="Nierman W.C."/>
            <person name="Vollebregt A.W."/>
            <person name="Zhao Z."/>
            <person name="Wu L."/>
            <person name="Kumar M."/>
            <person name="Stam H."/>
            <person name="van den Berg M.A."/>
            <person name="Pel H.J."/>
        </authorList>
    </citation>
    <scope>NUCLEOTIDE SEQUENCE [LARGE SCALE GENOMIC DNA]</scope>
    <source>
        <strain evidence="6 7">CBS 393.64</strain>
    </source>
</reference>
<feature type="compositionally biased region" description="Basic and acidic residues" evidence="4">
    <location>
        <begin position="366"/>
        <end position="386"/>
    </location>
</feature>
<evidence type="ECO:0000256" key="4">
    <source>
        <dbReference type="SAM" id="MobiDB-lite"/>
    </source>
</evidence>
<protein>
    <recommendedName>
        <fullName evidence="5">SHSP domain-containing protein</fullName>
    </recommendedName>
</protein>
<feature type="domain" description="SHSP" evidence="5">
    <location>
        <begin position="222"/>
        <end position="346"/>
    </location>
</feature>
<evidence type="ECO:0000313" key="7">
    <source>
        <dbReference type="Proteomes" id="UP000053958"/>
    </source>
</evidence>
<accession>A0A0F4YEF6</accession>
<evidence type="ECO:0000256" key="3">
    <source>
        <dbReference type="RuleBase" id="RU003616"/>
    </source>
</evidence>
<comment type="caution">
    <text evidence="6">The sequence shown here is derived from an EMBL/GenBank/DDBJ whole genome shotgun (WGS) entry which is preliminary data.</text>
</comment>
<dbReference type="PANTHER" id="PTHR11527">
    <property type="entry name" value="HEAT-SHOCK PROTEIN 20 FAMILY MEMBER"/>
    <property type="match status" value="1"/>
</dbReference>
<dbReference type="InterPro" id="IPR031107">
    <property type="entry name" value="Small_HSP"/>
</dbReference>
<keyword evidence="1" id="KW-0346">Stress response</keyword>
<dbReference type="OrthoDB" id="5511210at2759"/>
<dbReference type="InterPro" id="IPR002068">
    <property type="entry name" value="A-crystallin/Hsp20_dom"/>
</dbReference>
<dbReference type="Gene3D" id="2.60.40.790">
    <property type="match status" value="1"/>
</dbReference>